<keyword evidence="4" id="KW-0997">Cell inner membrane</keyword>
<evidence type="ECO:0000256" key="7">
    <source>
        <dbReference type="ARBA" id="ARBA00023136"/>
    </source>
</evidence>
<dbReference type="PANTHER" id="PTHR35011">
    <property type="entry name" value="2,3-DIKETO-L-GULONATE TRAP TRANSPORTER SMALL PERMEASE PROTEIN YIAM"/>
    <property type="match status" value="1"/>
</dbReference>
<evidence type="ECO:0000256" key="1">
    <source>
        <dbReference type="ARBA" id="ARBA00004429"/>
    </source>
</evidence>
<evidence type="ECO:0000256" key="3">
    <source>
        <dbReference type="ARBA" id="ARBA00022475"/>
    </source>
</evidence>
<comment type="similarity">
    <text evidence="8">Belongs to the TRAP transporter small permease family.</text>
</comment>
<name>A0A1X6WZB9_9MICO</name>
<dbReference type="RefSeq" id="WP_179207021.1">
    <property type="nucleotide sequence ID" value="NZ_FWFF01000001.1"/>
</dbReference>
<keyword evidence="5 9" id="KW-0812">Transmembrane</keyword>
<keyword evidence="12" id="KW-1185">Reference proteome</keyword>
<dbReference type="GO" id="GO:0005886">
    <property type="term" value="C:plasma membrane"/>
    <property type="evidence" value="ECO:0007669"/>
    <property type="project" value="UniProtKB-SubCell"/>
</dbReference>
<gene>
    <name evidence="11" type="ORF">FM105_02535</name>
</gene>
<evidence type="ECO:0000256" key="2">
    <source>
        <dbReference type="ARBA" id="ARBA00022448"/>
    </source>
</evidence>
<keyword evidence="3" id="KW-1003">Cell membrane</keyword>
<sequence>MTDSPAHRTKPFWQPLVRVLTAIEVAIGVLCILAILVLVFFQAVQRYLPIEQVAWTGEVSRFALVWLTFSAAGILITTRGHIALEIVDAARSRLFVRIVQSGAMLIVAAVAIMLVVEALALIDSQGILKSAVLRIPMSWVYIPVLIGVVSTAIRSLIQAVQIAVTGPVFSEFDDDAEVAP</sequence>
<dbReference type="Pfam" id="PF04290">
    <property type="entry name" value="DctQ"/>
    <property type="match status" value="1"/>
</dbReference>
<comment type="subcellular location">
    <subcellularLocation>
        <location evidence="1">Cell inner membrane</location>
        <topology evidence="1">Multi-pass membrane protein</topology>
    </subcellularLocation>
</comment>
<dbReference type="Proteomes" id="UP000196581">
    <property type="component" value="Unassembled WGS sequence"/>
</dbReference>
<dbReference type="GO" id="GO:0022857">
    <property type="term" value="F:transmembrane transporter activity"/>
    <property type="evidence" value="ECO:0007669"/>
    <property type="project" value="TreeGrafter"/>
</dbReference>
<reference evidence="12" key="1">
    <citation type="submission" date="2017-02" db="EMBL/GenBank/DDBJ databases">
        <authorList>
            <person name="Dridi B."/>
        </authorList>
    </citation>
    <scope>NUCLEOTIDE SEQUENCE [LARGE SCALE GENOMIC DNA]</scope>
    <source>
        <strain evidence="12">B Co 03.10</strain>
    </source>
</reference>
<feature type="transmembrane region" description="Helical" evidence="9">
    <location>
        <begin position="94"/>
        <end position="119"/>
    </location>
</feature>
<organism evidence="11 12">
    <name type="scientific">Brevibacterium yomogidense</name>
    <dbReference type="NCBI Taxonomy" id="946573"/>
    <lineage>
        <taxon>Bacteria</taxon>
        <taxon>Bacillati</taxon>
        <taxon>Actinomycetota</taxon>
        <taxon>Actinomycetes</taxon>
        <taxon>Micrococcales</taxon>
        <taxon>Brevibacteriaceae</taxon>
        <taxon>Brevibacterium</taxon>
    </lineage>
</organism>
<proteinExistence type="inferred from homology"/>
<evidence type="ECO:0000256" key="5">
    <source>
        <dbReference type="ARBA" id="ARBA00022692"/>
    </source>
</evidence>
<evidence type="ECO:0000259" key="10">
    <source>
        <dbReference type="Pfam" id="PF04290"/>
    </source>
</evidence>
<evidence type="ECO:0000313" key="12">
    <source>
        <dbReference type="Proteomes" id="UP000196581"/>
    </source>
</evidence>
<accession>A0A1X6WZB9</accession>
<evidence type="ECO:0000256" key="8">
    <source>
        <dbReference type="ARBA" id="ARBA00038436"/>
    </source>
</evidence>
<keyword evidence="7 9" id="KW-0472">Membrane</keyword>
<feature type="domain" description="Tripartite ATP-independent periplasmic transporters DctQ component" evidence="10">
    <location>
        <begin position="35"/>
        <end position="162"/>
    </location>
</feature>
<dbReference type="PANTHER" id="PTHR35011:SF2">
    <property type="entry name" value="2,3-DIKETO-L-GULONATE TRAP TRANSPORTER SMALL PERMEASE PROTEIN YIAM"/>
    <property type="match status" value="1"/>
</dbReference>
<feature type="transmembrane region" description="Helical" evidence="9">
    <location>
        <begin position="63"/>
        <end position="82"/>
    </location>
</feature>
<protein>
    <submittedName>
        <fullName evidence="11">TRAP-type C4-dicarboxylate transport system, small permease component</fullName>
    </submittedName>
</protein>
<evidence type="ECO:0000256" key="6">
    <source>
        <dbReference type="ARBA" id="ARBA00022989"/>
    </source>
</evidence>
<dbReference type="InterPro" id="IPR055348">
    <property type="entry name" value="DctQ"/>
</dbReference>
<dbReference type="EMBL" id="FWFF01000001">
    <property type="protein sequence ID" value="SLM91262.1"/>
    <property type="molecule type" value="Genomic_DNA"/>
</dbReference>
<feature type="transmembrane region" description="Helical" evidence="9">
    <location>
        <begin position="21"/>
        <end position="43"/>
    </location>
</feature>
<feature type="transmembrane region" description="Helical" evidence="9">
    <location>
        <begin position="139"/>
        <end position="157"/>
    </location>
</feature>
<dbReference type="AlphaFoldDB" id="A0A1X6WZB9"/>
<evidence type="ECO:0000256" key="9">
    <source>
        <dbReference type="SAM" id="Phobius"/>
    </source>
</evidence>
<dbReference type="InterPro" id="IPR007387">
    <property type="entry name" value="TRAP_DctQ"/>
</dbReference>
<keyword evidence="2" id="KW-0813">Transport</keyword>
<dbReference type="GO" id="GO:0015740">
    <property type="term" value="P:C4-dicarboxylate transport"/>
    <property type="evidence" value="ECO:0007669"/>
    <property type="project" value="TreeGrafter"/>
</dbReference>
<keyword evidence="6 9" id="KW-1133">Transmembrane helix</keyword>
<evidence type="ECO:0000256" key="4">
    <source>
        <dbReference type="ARBA" id="ARBA00022519"/>
    </source>
</evidence>
<evidence type="ECO:0000313" key="11">
    <source>
        <dbReference type="EMBL" id="SLM91262.1"/>
    </source>
</evidence>